<dbReference type="PANTHER" id="PTHR19877">
    <property type="entry name" value="EUKARYOTIC TRANSLATION INITIATION FACTOR 3 SUBUNIT I"/>
    <property type="match status" value="1"/>
</dbReference>
<dbReference type="InterPro" id="IPR001680">
    <property type="entry name" value="WD40_rpt"/>
</dbReference>
<keyword evidence="4" id="KW-0508">mRNA splicing</keyword>
<keyword evidence="3" id="KW-0677">Repeat</keyword>
<gene>
    <name evidence="8" type="ORF">LPJ61_005938</name>
</gene>
<dbReference type="Gene3D" id="2.130.10.10">
    <property type="entry name" value="YVTN repeat-like/Quinoprotein amine dehydrogenase"/>
    <property type="match status" value="1"/>
</dbReference>
<evidence type="ECO:0000313" key="8">
    <source>
        <dbReference type="EMBL" id="KAJ1722343.1"/>
    </source>
</evidence>
<keyword evidence="2" id="KW-0507">mRNA processing</keyword>
<dbReference type="InterPro" id="IPR015943">
    <property type="entry name" value="WD40/YVTN_repeat-like_dom_sf"/>
</dbReference>
<evidence type="ECO:0000256" key="3">
    <source>
        <dbReference type="ARBA" id="ARBA00022737"/>
    </source>
</evidence>
<dbReference type="PANTHER" id="PTHR19877:SF13">
    <property type="entry name" value="SERINE-THREONINE KINASE RECEPTOR-ASSOCIATED PROTEIN"/>
    <property type="match status" value="1"/>
</dbReference>
<keyword evidence="9" id="KW-1185">Reference proteome</keyword>
<comment type="similarity">
    <text evidence="5">Belongs to the WD repeat STRAP family.</text>
</comment>
<dbReference type="GO" id="GO:0000387">
    <property type="term" value="P:spliceosomal snRNP assembly"/>
    <property type="evidence" value="ECO:0007669"/>
    <property type="project" value="TreeGrafter"/>
</dbReference>
<name>A0A9W7Y160_9FUNG</name>
<evidence type="ECO:0000256" key="1">
    <source>
        <dbReference type="ARBA" id="ARBA00022574"/>
    </source>
</evidence>
<feature type="repeat" description="WD" evidence="7">
    <location>
        <begin position="66"/>
        <end position="107"/>
    </location>
</feature>
<dbReference type="SUPFAM" id="SSF50978">
    <property type="entry name" value="WD40 repeat-like"/>
    <property type="match status" value="1"/>
</dbReference>
<dbReference type="GO" id="GO:0003723">
    <property type="term" value="F:RNA binding"/>
    <property type="evidence" value="ECO:0007669"/>
    <property type="project" value="TreeGrafter"/>
</dbReference>
<feature type="repeat" description="WD" evidence="7">
    <location>
        <begin position="107"/>
        <end position="148"/>
    </location>
</feature>
<dbReference type="Pfam" id="PF00400">
    <property type="entry name" value="WD40"/>
    <property type="match status" value="4"/>
</dbReference>
<evidence type="ECO:0000313" key="9">
    <source>
        <dbReference type="Proteomes" id="UP001143981"/>
    </source>
</evidence>
<dbReference type="AlphaFoldDB" id="A0A9W7Y160"/>
<accession>A0A9W7Y160</accession>
<dbReference type="EMBL" id="JANBOI010002366">
    <property type="protein sequence ID" value="KAJ1722343.1"/>
    <property type="molecule type" value="Genomic_DNA"/>
</dbReference>
<organism evidence="8 9">
    <name type="scientific">Coemansia biformis</name>
    <dbReference type="NCBI Taxonomy" id="1286918"/>
    <lineage>
        <taxon>Eukaryota</taxon>
        <taxon>Fungi</taxon>
        <taxon>Fungi incertae sedis</taxon>
        <taxon>Zoopagomycota</taxon>
        <taxon>Kickxellomycotina</taxon>
        <taxon>Kickxellomycetes</taxon>
        <taxon>Kickxellales</taxon>
        <taxon>Kickxellaceae</taxon>
        <taxon>Coemansia</taxon>
    </lineage>
</organism>
<protein>
    <recommendedName>
        <fullName evidence="6">Serine-threonine kinase receptor-associated protein</fullName>
    </recommendedName>
</protein>
<feature type="repeat" description="WD" evidence="7">
    <location>
        <begin position="272"/>
        <end position="304"/>
    </location>
</feature>
<dbReference type="CDD" id="cd00200">
    <property type="entry name" value="WD40"/>
    <property type="match status" value="1"/>
</dbReference>
<proteinExistence type="inferred from homology"/>
<dbReference type="SMART" id="SM00320">
    <property type="entry name" value="WD40"/>
    <property type="match status" value="6"/>
</dbReference>
<reference evidence="8" key="1">
    <citation type="submission" date="2022-07" db="EMBL/GenBank/DDBJ databases">
        <title>Phylogenomic reconstructions and comparative analyses of Kickxellomycotina fungi.</title>
        <authorList>
            <person name="Reynolds N.K."/>
            <person name="Stajich J.E."/>
            <person name="Barry K."/>
            <person name="Grigoriev I.V."/>
            <person name="Crous P."/>
            <person name="Smith M.E."/>
        </authorList>
    </citation>
    <scope>NUCLEOTIDE SEQUENCE</scope>
    <source>
        <strain evidence="8">BCRC 34381</strain>
    </source>
</reference>
<feature type="repeat" description="WD" evidence="7">
    <location>
        <begin position="149"/>
        <end position="190"/>
    </location>
</feature>
<evidence type="ECO:0000256" key="5">
    <source>
        <dbReference type="ARBA" id="ARBA00038394"/>
    </source>
</evidence>
<dbReference type="GO" id="GO:0032797">
    <property type="term" value="C:SMN complex"/>
    <property type="evidence" value="ECO:0007669"/>
    <property type="project" value="TreeGrafter"/>
</dbReference>
<dbReference type="OrthoDB" id="408728at2759"/>
<dbReference type="PROSITE" id="PS50294">
    <property type="entry name" value="WD_REPEATS_REGION"/>
    <property type="match status" value="2"/>
</dbReference>
<keyword evidence="1 7" id="KW-0853">WD repeat</keyword>
<dbReference type="Proteomes" id="UP001143981">
    <property type="component" value="Unassembled WGS sequence"/>
</dbReference>
<sequence length="319" mass="33785">MPSTTGSPLLSQTQQISLACAGHTRPVVQLTFSNTTASNHCFLISACKDGKPILRDGPTGDWLGTFIGHKGAVWSAMLSSDATRAVTASADYTAKVWDAVAGQEVVTLAHSNIVKGADFCGDAGTVATGAQDKTVRVFDVRRPDAPSTVAVHGAAVRCVKWSKHRGVVVSADSDRTISITDLRAPAAVKTLEIDGIANVSLASDGRLLSCAAGKRISIWDLDAFKMAKDFAVDYEVSVAAVNPARTRIVAGGRSDLLIRSCDFETGSQLDAHKGHHGPVHDACFSPDGQIYATGSEDGTVRLWQTTPGTEYGLWQCRRM</sequence>
<comment type="caution">
    <text evidence="8">The sequence shown here is derived from an EMBL/GenBank/DDBJ whole genome shotgun (WGS) entry which is preliminary data.</text>
</comment>
<dbReference type="InterPro" id="IPR036322">
    <property type="entry name" value="WD40_repeat_dom_sf"/>
</dbReference>
<evidence type="ECO:0000256" key="4">
    <source>
        <dbReference type="ARBA" id="ARBA00023187"/>
    </source>
</evidence>
<dbReference type="PROSITE" id="PS50082">
    <property type="entry name" value="WD_REPEATS_2"/>
    <property type="match status" value="4"/>
</dbReference>
<evidence type="ECO:0000256" key="2">
    <source>
        <dbReference type="ARBA" id="ARBA00022664"/>
    </source>
</evidence>
<dbReference type="PRINTS" id="PR00320">
    <property type="entry name" value="GPROTEINBRPT"/>
</dbReference>
<evidence type="ECO:0000256" key="7">
    <source>
        <dbReference type="PROSITE-ProRule" id="PRU00221"/>
    </source>
</evidence>
<dbReference type="InterPro" id="IPR020472">
    <property type="entry name" value="WD40_PAC1"/>
</dbReference>
<evidence type="ECO:0000256" key="6">
    <source>
        <dbReference type="ARBA" id="ARBA00040390"/>
    </source>
</evidence>